<gene>
    <name evidence="1" type="ORF">EMH_0012410</name>
</gene>
<dbReference type="GeneID" id="25376204"/>
<dbReference type="RefSeq" id="XP_013354983.1">
    <property type="nucleotide sequence ID" value="XM_013499529.1"/>
</dbReference>
<dbReference type="EMBL" id="HG684152">
    <property type="protein sequence ID" value="CDJ32418.1"/>
    <property type="molecule type" value="Genomic_DNA"/>
</dbReference>
<reference evidence="1" key="2">
    <citation type="submission" date="2013-10" db="EMBL/GenBank/DDBJ databases">
        <authorList>
            <person name="Aslett M."/>
        </authorList>
    </citation>
    <scope>NUCLEOTIDE SEQUENCE [LARGE SCALE GENOMIC DNA]</scope>
    <source>
        <strain evidence="1">Houghton</strain>
    </source>
</reference>
<dbReference type="Proteomes" id="UP000030744">
    <property type="component" value="Unassembled WGS sequence"/>
</dbReference>
<organism evidence="1 2">
    <name type="scientific">Eimeria mitis</name>
    <dbReference type="NCBI Taxonomy" id="44415"/>
    <lineage>
        <taxon>Eukaryota</taxon>
        <taxon>Sar</taxon>
        <taxon>Alveolata</taxon>
        <taxon>Apicomplexa</taxon>
        <taxon>Conoidasida</taxon>
        <taxon>Coccidia</taxon>
        <taxon>Eucoccidiorida</taxon>
        <taxon>Eimeriorina</taxon>
        <taxon>Eimeriidae</taxon>
        <taxon>Eimeria</taxon>
    </lineage>
</organism>
<keyword evidence="2" id="KW-1185">Reference proteome</keyword>
<accession>U6KAB7</accession>
<sequence length="138" mass="15815">MELFTKALSKAEEGAIKLAEKKKEDVDVAWSRVVEEAGHPALTRELLMLEPPIALQSTWDEELAQLDTMSSERIGKMRRMDFGRQRKGLHRRTKGCVLENNEIWKDFLGVDEVILGEELRRRADAIERVKMPGLLQAD</sequence>
<name>U6KAB7_9EIME</name>
<evidence type="ECO:0000313" key="2">
    <source>
        <dbReference type="Proteomes" id="UP000030744"/>
    </source>
</evidence>
<dbReference type="AlphaFoldDB" id="U6KAB7"/>
<reference evidence="1" key="1">
    <citation type="submission" date="2013-10" db="EMBL/GenBank/DDBJ databases">
        <title>Genomic analysis of the causative agents of coccidiosis in chickens.</title>
        <authorList>
            <person name="Reid A.J."/>
            <person name="Blake D."/>
            <person name="Billington K."/>
            <person name="Browne H."/>
            <person name="Dunn M."/>
            <person name="Hung S."/>
            <person name="Kawahara F."/>
            <person name="Miranda-Saavedra D."/>
            <person name="Mourier T."/>
            <person name="Nagra H."/>
            <person name="Otto T.D."/>
            <person name="Rawlings N."/>
            <person name="Sanchez A."/>
            <person name="Sanders M."/>
            <person name="Subramaniam C."/>
            <person name="Tay Y."/>
            <person name="Dear P."/>
            <person name="Doerig C."/>
            <person name="Gruber A."/>
            <person name="Parkinson J."/>
            <person name="Shirley M."/>
            <person name="Wan K.L."/>
            <person name="Berriman M."/>
            <person name="Tomley F."/>
            <person name="Pain A."/>
        </authorList>
    </citation>
    <scope>NUCLEOTIDE SEQUENCE [LARGE SCALE GENOMIC DNA]</scope>
    <source>
        <strain evidence="1">Houghton</strain>
    </source>
</reference>
<protein>
    <submittedName>
        <fullName evidence="1">Uncharacterized protein</fullName>
    </submittedName>
</protein>
<proteinExistence type="predicted"/>
<dbReference type="VEuPathDB" id="ToxoDB:EMH_0012410"/>
<evidence type="ECO:0000313" key="1">
    <source>
        <dbReference type="EMBL" id="CDJ32418.1"/>
    </source>
</evidence>